<dbReference type="InterPro" id="IPR011545">
    <property type="entry name" value="DEAD/DEAH_box_helicase_dom"/>
</dbReference>
<dbReference type="SUPFAM" id="SSF52540">
    <property type="entry name" value="P-loop containing nucleoside triphosphate hydrolases"/>
    <property type="match status" value="1"/>
</dbReference>
<dbReference type="Gene3D" id="3.30.70.330">
    <property type="match status" value="1"/>
</dbReference>
<reference evidence="8 9" key="1">
    <citation type="submission" date="2018-08" db="EMBL/GenBank/DDBJ databases">
        <title>A genome reference for cultivated species of the human gut microbiota.</title>
        <authorList>
            <person name="Zou Y."/>
            <person name="Xue W."/>
            <person name="Luo G."/>
        </authorList>
    </citation>
    <scope>NUCLEOTIDE SEQUENCE [LARGE SCALE GENOMIC DNA]</scope>
    <source>
        <strain evidence="8 9">AF42-9</strain>
    </source>
</reference>
<dbReference type="InterPro" id="IPR014001">
    <property type="entry name" value="Helicase_ATP-bd"/>
</dbReference>
<dbReference type="InterPro" id="IPR044742">
    <property type="entry name" value="DEAD/DEAH_RhlB"/>
</dbReference>
<dbReference type="InterPro" id="IPR001650">
    <property type="entry name" value="Helicase_C-like"/>
</dbReference>
<dbReference type="Gene3D" id="3.40.50.300">
    <property type="entry name" value="P-loop containing nucleotide triphosphate hydrolases"/>
    <property type="match status" value="2"/>
</dbReference>
<keyword evidence="9" id="KW-1185">Reference proteome</keyword>
<gene>
    <name evidence="8" type="ORF">DW060_09175</name>
</gene>
<dbReference type="GO" id="GO:0005829">
    <property type="term" value="C:cytosol"/>
    <property type="evidence" value="ECO:0007669"/>
    <property type="project" value="TreeGrafter"/>
</dbReference>
<keyword evidence="3 8" id="KW-0347">Helicase</keyword>
<dbReference type="PROSITE" id="PS51194">
    <property type="entry name" value="HELICASE_CTER"/>
    <property type="match status" value="1"/>
</dbReference>
<dbReference type="CDD" id="cd18787">
    <property type="entry name" value="SF2_C_DEAD"/>
    <property type="match status" value="1"/>
</dbReference>
<dbReference type="GO" id="GO:0016787">
    <property type="term" value="F:hydrolase activity"/>
    <property type="evidence" value="ECO:0007669"/>
    <property type="project" value="UniProtKB-KW"/>
</dbReference>
<accession>A0A415GJ19</accession>
<dbReference type="InterPro" id="IPR012677">
    <property type="entry name" value="Nucleotide-bd_a/b_plait_sf"/>
</dbReference>
<dbReference type="GO" id="GO:0003724">
    <property type="term" value="F:RNA helicase activity"/>
    <property type="evidence" value="ECO:0007669"/>
    <property type="project" value="TreeGrafter"/>
</dbReference>
<evidence type="ECO:0000313" key="8">
    <source>
        <dbReference type="EMBL" id="RHK49227.1"/>
    </source>
</evidence>
<dbReference type="GO" id="GO:0005524">
    <property type="term" value="F:ATP binding"/>
    <property type="evidence" value="ECO:0007669"/>
    <property type="project" value="UniProtKB-KW"/>
</dbReference>
<keyword evidence="2" id="KW-0378">Hydrolase</keyword>
<evidence type="ECO:0000256" key="3">
    <source>
        <dbReference type="ARBA" id="ARBA00022806"/>
    </source>
</evidence>
<sequence length="439" mass="49056">MDITTTLAKLHIEELNAMQEETLSAILHTDRDVVVLAPTGSGKTLAYLLPIATRLDAKLDEIQAVVIVPSRELALQSCEVFRSMGTGLRPIALYGGRATMDEHREVMRLKPQIVFATPGRLNDHIAKQNFSVGDVHWLVLDEFDKCLRMGFRAEMQTAVESLPNVERRVLLSATDAEEMPRFVRMGKTERVDFLDSEEQIPDRISLFTVKSPEKDKLQTLLKMLMEFGSEQSIVFLNYRDGVERVAKFLSAEGFVISTLHGGLDQRQREEAVYRFANHSTNVLVGTDLAARGLDIPDVANIIHYNLPVGEDEYVHRIGRTGRWDATGRSFIILGPEEHLPEYVKEQTAEHPLQPAKGAAPQPCMATLYIGKGKKDKVSKGDILGFLCKTCGLEGAQIGKIDVYERYAYVAVSRSVAKRVMKMAENAKIKGVRTKVELAF</sequence>
<organism evidence="8 9">
    <name type="scientific">Leyella stercorea</name>
    <dbReference type="NCBI Taxonomy" id="363265"/>
    <lineage>
        <taxon>Bacteria</taxon>
        <taxon>Pseudomonadati</taxon>
        <taxon>Bacteroidota</taxon>
        <taxon>Bacteroidia</taxon>
        <taxon>Bacteroidales</taxon>
        <taxon>Prevotellaceae</taxon>
        <taxon>Leyella</taxon>
    </lineage>
</organism>
<proteinExistence type="inferred from homology"/>
<feature type="domain" description="Helicase C-terminal" evidence="7">
    <location>
        <begin position="216"/>
        <end position="368"/>
    </location>
</feature>
<dbReference type="SMART" id="SM00490">
    <property type="entry name" value="HELICc"/>
    <property type="match status" value="1"/>
</dbReference>
<dbReference type="Pfam" id="PF00271">
    <property type="entry name" value="Helicase_C"/>
    <property type="match status" value="1"/>
</dbReference>
<dbReference type="PANTHER" id="PTHR47959">
    <property type="entry name" value="ATP-DEPENDENT RNA HELICASE RHLE-RELATED"/>
    <property type="match status" value="1"/>
</dbReference>
<dbReference type="InterPro" id="IPR050079">
    <property type="entry name" value="DEAD_box_RNA_helicase"/>
</dbReference>
<comment type="caution">
    <text evidence="8">The sequence shown here is derived from an EMBL/GenBank/DDBJ whole genome shotgun (WGS) entry which is preliminary data.</text>
</comment>
<evidence type="ECO:0000256" key="4">
    <source>
        <dbReference type="ARBA" id="ARBA00022840"/>
    </source>
</evidence>
<dbReference type="GO" id="GO:0003676">
    <property type="term" value="F:nucleic acid binding"/>
    <property type="evidence" value="ECO:0007669"/>
    <property type="project" value="InterPro"/>
</dbReference>
<keyword evidence="1" id="KW-0547">Nucleotide-binding</keyword>
<evidence type="ECO:0000256" key="2">
    <source>
        <dbReference type="ARBA" id="ARBA00022801"/>
    </source>
</evidence>
<dbReference type="InterPro" id="IPR027417">
    <property type="entry name" value="P-loop_NTPase"/>
</dbReference>
<dbReference type="CDD" id="cd00268">
    <property type="entry name" value="DEADc"/>
    <property type="match status" value="1"/>
</dbReference>
<evidence type="ECO:0000256" key="1">
    <source>
        <dbReference type="ARBA" id="ARBA00022741"/>
    </source>
</evidence>
<dbReference type="Pfam" id="PF03880">
    <property type="entry name" value="DbpA"/>
    <property type="match status" value="1"/>
</dbReference>
<keyword evidence="4" id="KW-0067">ATP-binding</keyword>
<dbReference type="EMBL" id="QRNO01000046">
    <property type="protein sequence ID" value="RHK49227.1"/>
    <property type="molecule type" value="Genomic_DNA"/>
</dbReference>
<evidence type="ECO:0000259" key="6">
    <source>
        <dbReference type="PROSITE" id="PS51192"/>
    </source>
</evidence>
<dbReference type="PROSITE" id="PS51192">
    <property type="entry name" value="HELICASE_ATP_BIND_1"/>
    <property type="match status" value="1"/>
</dbReference>
<dbReference type="AlphaFoldDB" id="A0A415GJ19"/>
<dbReference type="Pfam" id="PF00270">
    <property type="entry name" value="DEAD"/>
    <property type="match status" value="1"/>
</dbReference>
<evidence type="ECO:0000313" key="9">
    <source>
        <dbReference type="Proteomes" id="UP000286598"/>
    </source>
</evidence>
<dbReference type="InterPro" id="IPR005580">
    <property type="entry name" value="DbpA/CsdA_RNA-bd_dom"/>
</dbReference>
<dbReference type="Proteomes" id="UP000286598">
    <property type="component" value="Unassembled WGS sequence"/>
</dbReference>
<evidence type="ECO:0000259" key="7">
    <source>
        <dbReference type="PROSITE" id="PS51194"/>
    </source>
</evidence>
<dbReference type="SMART" id="SM00487">
    <property type="entry name" value="DEXDc"/>
    <property type="match status" value="1"/>
</dbReference>
<dbReference type="PANTHER" id="PTHR47959:SF1">
    <property type="entry name" value="ATP-DEPENDENT RNA HELICASE DBPA"/>
    <property type="match status" value="1"/>
</dbReference>
<dbReference type="OrthoDB" id="9785240at2"/>
<protein>
    <submittedName>
        <fullName evidence="8">ATP-dependent helicase</fullName>
    </submittedName>
</protein>
<name>A0A415GJ19_9BACT</name>
<comment type="similarity">
    <text evidence="5">Belongs to the DEAD box helicase family.</text>
</comment>
<evidence type="ECO:0000256" key="5">
    <source>
        <dbReference type="ARBA" id="ARBA00038437"/>
    </source>
</evidence>
<feature type="domain" description="Helicase ATP-binding" evidence="6">
    <location>
        <begin position="24"/>
        <end position="193"/>
    </location>
</feature>